<evidence type="ECO:0000256" key="2">
    <source>
        <dbReference type="ARBA" id="ARBA00009773"/>
    </source>
</evidence>
<dbReference type="Proteomes" id="UP000064967">
    <property type="component" value="Chromosome"/>
</dbReference>
<keyword evidence="3 7" id="KW-0812">Transmembrane</keyword>
<evidence type="ECO:0000256" key="3">
    <source>
        <dbReference type="ARBA" id="ARBA00022692"/>
    </source>
</evidence>
<evidence type="ECO:0000256" key="6">
    <source>
        <dbReference type="SAM" id="MobiDB-lite"/>
    </source>
</evidence>
<feature type="transmembrane region" description="Helical" evidence="7">
    <location>
        <begin position="16"/>
        <end position="42"/>
    </location>
</feature>
<reference evidence="8 9" key="1">
    <citation type="submission" date="2015-08" db="EMBL/GenBank/DDBJ databases">
        <authorList>
            <person name="Babu N.S."/>
            <person name="Beckwith C.J."/>
            <person name="Beseler K.G."/>
            <person name="Brison A."/>
            <person name="Carone J.V."/>
            <person name="Caskin T.P."/>
            <person name="Diamond M."/>
            <person name="Durham M.E."/>
            <person name="Foxe J.M."/>
            <person name="Go M."/>
            <person name="Henderson B.A."/>
            <person name="Jones I.B."/>
            <person name="McGettigan J.A."/>
            <person name="Micheletti S.J."/>
            <person name="Nasrallah M.E."/>
            <person name="Ortiz D."/>
            <person name="Piller C.R."/>
            <person name="Privatt S.R."/>
            <person name="Schneider S.L."/>
            <person name="Sharp S."/>
            <person name="Smith T.C."/>
            <person name="Stanton J.D."/>
            <person name="Ullery H.E."/>
            <person name="Wilson R.J."/>
            <person name="Serrano M.G."/>
            <person name="Buck G."/>
            <person name="Lee V."/>
            <person name="Wang Y."/>
            <person name="Carvalho R."/>
            <person name="Voegtly L."/>
            <person name="Shi R."/>
            <person name="Duckworth R."/>
            <person name="Johnson A."/>
            <person name="Loviza R."/>
            <person name="Walstead R."/>
            <person name="Shah Z."/>
            <person name="Kiflezghi M."/>
            <person name="Wade K."/>
            <person name="Ball S.L."/>
            <person name="Bradley K.W."/>
            <person name="Asai D.J."/>
            <person name="Bowman C.A."/>
            <person name="Russell D.A."/>
            <person name="Pope W.H."/>
            <person name="Jacobs-Sera D."/>
            <person name="Hendrix R.W."/>
            <person name="Hatfull G.F."/>
        </authorList>
    </citation>
    <scope>NUCLEOTIDE SEQUENCE [LARGE SCALE GENOMIC DNA]</scope>
    <source>
        <strain evidence="8 9">DSM 27648</strain>
    </source>
</reference>
<dbReference type="EMBL" id="CP012333">
    <property type="protein sequence ID" value="AKU99720.1"/>
    <property type="molecule type" value="Genomic_DNA"/>
</dbReference>
<proteinExistence type="inferred from homology"/>
<dbReference type="STRING" id="1391654.AKJ09_06384"/>
<evidence type="ECO:0000256" key="5">
    <source>
        <dbReference type="ARBA" id="ARBA00023136"/>
    </source>
</evidence>
<feature type="transmembrane region" description="Helical" evidence="7">
    <location>
        <begin position="294"/>
        <end position="321"/>
    </location>
</feature>
<feature type="region of interest" description="Disordered" evidence="6">
    <location>
        <begin position="345"/>
        <end position="381"/>
    </location>
</feature>
<name>A0A0K1Q1R1_9BACT</name>
<dbReference type="InterPro" id="IPR002549">
    <property type="entry name" value="AI-2E-like"/>
</dbReference>
<dbReference type="GO" id="GO:0055085">
    <property type="term" value="P:transmembrane transport"/>
    <property type="evidence" value="ECO:0007669"/>
    <property type="project" value="TreeGrafter"/>
</dbReference>
<sequence>MDRVANFLSEKTPRRFLAITAFLGGLYLFRHLALLLLFFVGFERLFGWGTRLLSARTGMKRKHAVFTVVGTFLAITFALAWFGIGKTIRTFTEMQETFPERLADLRENPLVARIQEQFGGTESIIDGVKHYAGDAISAASAIGHFFVYVLIGFILALVFLLEHEELCTFWNKVDPRSLAGTLGRWLGHVSDATIVTVQLQLIVAVFNTVTTLPVLLLLRVPHVGALMLLIFVSALVPVIGNIVSGTVLSLLAYQVKGWLGVGIFVGLTFILHKIESYYLSPRLTARHVKIPGFLLIVSLLACEHVFGFKGLFLSFPILFVAGRIRTEFLEEDAIVSGGPIVLSDNPDQLPTSTTRPQVEPTGIELDSPKLSAPAAEHELAE</sequence>
<protein>
    <recommendedName>
        <fullName evidence="10">AI-2E family transporter</fullName>
    </recommendedName>
</protein>
<feature type="compositionally biased region" description="Polar residues" evidence="6">
    <location>
        <begin position="345"/>
        <end position="356"/>
    </location>
</feature>
<dbReference type="Pfam" id="PF01594">
    <property type="entry name" value="AI-2E_transport"/>
    <property type="match status" value="1"/>
</dbReference>
<evidence type="ECO:0000256" key="7">
    <source>
        <dbReference type="SAM" id="Phobius"/>
    </source>
</evidence>
<evidence type="ECO:0000313" key="9">
    <source>
        <dbReference type="Proteomes" id="UP000064967"/>
    </source>
</evidence>
<keyword evidence="5 7" id="KW-0472">Membrane</keyword>
<feature type="transmembrane region" description="Helical" evidence="7">
    <location>
        <begin position="63"/>
        <end position="84"/>
    </location>
</feature>
<dbReference type="PANTHER" id="PTHR21716">
    <property type="entry name" value="TRANSMEMBRANE PROTEIN"/>
    <property type="match status" value="1"/>
</dbReference>
<evidence type="ECO:0000256" key="4">
    <source>
        <dbReference type="ARBA" id="ARBA00022989"/>
    </source>
</evidence>
<organism evidence="8 9">
    <name type="scientific">Labilithrix luteola</name>
    <dbReference type="NCBI Taxonomy" id="1391654"/>
    <lineage>
        <taxon>Bacteria</taxon>
        <taxon>Pseudomonadati</taxon>
        <taxon>Myxococcota</taxon>
        <taxon>Polyangia</taxon>
        <taxon>Polyangiales</taxon>
        <taxon>Labilitrichaceae</taxon>
        <taxon>Labilithrix</taxon>
    </lineage>
</organism>
<evidence type="ECO:0000313" key="8">
    <source>
        <dbReference type="EMBL" id="AKU99720.1"/>
    </source>
</evidence>
<evidence type="ECO:0008006" key="10">
    <source>
        <dbReference type="Google" id="ProtNLM"/>
    </source>
</evidence>
<evidence type="ECO:0000256" key="1">
    <source>
        <dbReference type="ARBA" id="ARBA00004141"/>
    </source>
</evidence>
<comment type="subcellular location">
    <subcellularLocation>
        <location evidence="1">Membrane</location>
        <topology evidence="1">Multi-pass membrane protein</topology>
    </subcellularLocation>
</comment>
<dbReference type="OrthoDB" id="9772136at2"/>
<accession>A0A0K1Q1R1</accession>
<dbReference type="KEGG" id="llu:AKJ09_06384"/>
<feature type="transmembrane region" description="Helical" evidence="7">
    <location>
        <begin position="141"/>
        <end position="161"/>
    </location>
</feature>
<dbReference type="GO" id="GO:0016020">
    <property type="term" value="C:membrane"/>
    <property type="evidence" value="ECO:0007669"/>
    <property type="project" value="UniProtKB-SubCell"/>
</dbReference>
<keyword evidence="4 7" id="KW-1133">Transmembrane helix</keyword>
<feature type="transmembrane region" description="Helical" evidence="7">
    <location>
        <begin position="226"/>
        <end position="251"/>
    </location>
</feature>
<gene>
    <name evidence="8" type="ORF">AKJ09_06384</name>
</gene>
<dbReference type="PANTHER" id="PTHR21716:SF62">
    <property type="entry name" value="TRANSPORT PROTEIN YDBI-RELATED"/>
    <property type="match status" value="1"/>
</dbReference>
<keyword evidence="9" id="KW-1185">Reference proteome</keyword>
<feature type="transmembrane region" description="Helical" evidence="7">
    <location>
        <begin position="258"/>
        <end position="274"/>
    </location>
</feature>
<dbReference type="RefSeq" id="WP_146651130.1">
    <property type="nucleotide sequence ID" value="NZ_CP012333.1"/>
</dbReference>
<comment type="similarity">
    <text evidence="2">Belongs to the autoinducer-2 exporter (AI-2E) (TC 2.A.86) family.</text>
</comment>
<dbReference type="AlphaFoldDB" id="A0A0K1Q1R1"/>